<dbReference type="GO" id="GO:0009055">
    <property type="term" value="F:electron transfer activity"/>
    <property type="evidence" value="ECO:0007669"/>
    <property type="project" value="InterPro"/>
</dbReference>
<protein>
    <recommendedName>
        <fullName evidence="5">Phytocyanin domain-containing protein</fullName>
    </recommendedName>
</protein>
<dbReference type="EMBL" id="SDRB02000640">
    <property type="protein sequence ID" value="THG22873.1"/>
    <property type="molecule type" value="Genomic_DNA"/>
</dbReference>
<keyword evidence="2" id="KW-0325">Glycoprotein</keyword>
<evidence type="ECO:0000259" key="5">
    <source>
        <dbReference type="PROSITE" id="PS51485"/>
    </source>
</evidence>
<dbReference type="FunFam" id="2.60.40.420:FF:000034">
    <property type="entry name" value="Cupredoxin superfamily protein"/>
    <property type="match status" value="1"/>
</dbReference>
<evidence type="ECO:0000256" key="3">
    <source>
        <dbReference type="SAM" id="Phobius"/>
    </source>
</evidence>
<sequence>MDRLMSMVVVGVVAAVMVQSGAAQTVYVVGDSLNWTVPLNDTQAYSSWASNKNFTVGDILTFNFPTNQHNVLQVSNDSYNSCNSANPIGNTITTGPANITLSFSGENYYICTVGTHCQLGQKLAITVSATAGTTTATPPPPPPPPNSSSSVPVFDSFFLTVFCVVAMAFFL</sequence>
<dbReference type="Pfam" id="PF02298">
    <property type="entry name" value="Cu_bind_like"/>
    <property type="match status" value="1"/>
</dbReference>
<evidence type="ECO:0000256" key="1">
    <source>
        <dbReference type="ARBA" id="ARBA00023157"/>
    </source>
</evidence>
<keyword evidence="3" id="KW-0812">Transmembrane</keyword>
<keyword evidence="3" id="KW-1133">Transmembrane helix</keyword>
<feature type="chain" id="PRO_5020373164" description="Phytocyanin domain-containing protein" evidence="4">
    <location>
        <begin position="24"/>
        <end position="171"/>
    </location>
</feature>
<evidence type="ECO:0000256" key="4">
    <source>
        <dbReference type="SAM" id="SignalP"/>
    </source>
</evidence>
<keyword evidence="7" id="KW-1185">Reference proteome</keyword>
<dbReference type="GO" id="GO:0005886">
    <property type="term" value="C:plasma membrane"/>
    <property type="evidence" value="ECO:0007669"/>
    <property type="project" value="TreeGrafter"/>
</dbReference>
<dbReference type="InterPro" id="IPR003245">
    <property type="entry name" value="Phytocyanin_dom"/>
</dbReference>
<feature type="signal peptide" evidence="4">
    <location>
        <begin position="1"/>
        <end position="23"/>
    </location>
</feature>
<dbReference type="Proteomes" id="UP000306102">
    <property type="component" value="Unassembled WGS sequence"/>
</dbReference>
<dbReference type="InterPro" id="IPR039391">
    <property type="entry name" value="Phytocyanin-like"/>
</dbReference>
<feature type="domain" description="Phytocyanin" evidence="5">
    <location>
        <begin position="25"/>
        <end position="129"/>
    </location>
</feature>
<keyword evidence="1" id="KW-1015">Disulfide bond</keyword>
<evidence type="ECO:0000256" key="2">
    <source>
        <dbReference type="ARBA" id="ARBA00023180"/>
    </source>
</evidence>
<keyword evidence="4" id="KW-0732">Signal</keyword>
<organism evidence="6 7">
    <name type="scientific">Camellia sinensis var. sinensis</name>
    <name type="common">China tea</name>
    <dbReference type="NCBI Taxonomy" id="542762"/>
    <lineage>
        <taxon>Eukaryota</taxon>
        <taxon>Viridiplantae</taxon>
        <taxon>Streptophyta</taxon>
        <taxon>Embryophyta</taxon>
        <taxon>Tracheophyta</taxon>
        <taxon>Spermatophyta</taxon>
        <taxon>Magnoliopsida</taxon>
        <taxon>eudicotyledons</taxon>
        <taxon>Gunneridae</taxon>
        <taxon>Pentapetalae</taxon>
        <taxon>asterids</taxon>
        <taxon>Ericales</taxon>
        <taxon>Theaceae</taxon>
        <taxon>Camellia</taxon>
    </lineage>
</organism>
<accession>A0A4S4F0D1</accession>
<dbReference type="InterPro" id="IPR008972">
    <property type="entry name" value="Cupredoxin"/>
</dbReference>
<dbReference type="PROSITE" id="PS51485">
    <property type="entry name" value="PHYTOCYANIN"/>
    <property type="match status" value="1"/>
</dbReference>
<name>A0A4S4F0D1_CAMSN</name>
<gene>
    <name evidence="6" type="ORF">TEA_025570</name>
</gene>
<proteinExistence type="predicted"/>
<keyword evidence="3" id="KW-0472">Membrane</keyword>
<dbReference type="AlphaFoldDB" id="A0A4S4F0D1"/>
<evidence type="ECO:0000313" key="6">
    <source>
        <dbReference type="EMBL" id="THG22873.1"/>
    </source>
</evidence>
<feature type="transmembrane region" description="Helical" evidence="3">
    <location>
        <begin position="151"/>
        <end position="170"/>
    </location>
</feature>
<comment type="caution">
    <text evidence="6">The sequence shown here is derived from an EMBL/GenBank/DDBJ whole genome shotgun (WGS) entry which is preliminary data.</text>
</comment>
<evidence type="ECO:0000313" key="7">
    <source>
        <dbReference type="Proteomes" id="UP000306102"/>
    </source>
</evidence>
<dbReference type="SUPFAM" id="SSF49503">
    <property type="entry name" value="Cupredoxins"/>
    <property type="match status" value="1"/>
</dbReference>
<dbReference type="PANTHER" id="PTHR33021">
    <property type="entry name" value="BLUE COPPER PROTEIN"/>
    <property type="match status" value="1"/>
</dbReference>
<dbReference type="Gene3D" id="2.60.40.420">
    <property type="entry name" value="Cupredoxins - blue copper proteins"/>
    <property type="match status" value="1"/>
</dbReference>
<dbReference type="PANTHER" id="PTHR33021:SF189">
    <property type="entry name" value="CUCUMBER PEELING CUPREDOXIN-LIKE"/>
    <property type="match status" value="1"/>
</dbReference>
<reference evidence="6 7" key="1">
    <citation type="journal article" date="2018" name="Proc. Natl. Acad. Sci. U.S.A.">
        <title>Draft genome sequence of Camellia sinensis var. sinensis provides insights into the evolution of the tea genome and tea quality.</title>
        <authorList>
            <person name="Wei C."/>
            <person name="Yang H."/>
            <person name="Wang S."/>
            <person name="Zhao J."/>
            <person name="Liu C."/>
            <person name="Gao L."/>
            <person name="Xia E."/>
            <person name="Lu Y."/>
            <person name="Tai Y."/>
            <person name="She G."/>
            <person name="Sun J."/>
            <person name="Cao H."/>
            <person name="Tong W."/>
            <person name="Gao Q."/>
            <person name="Li Y."/>
            <person name="Deng W."/>
            <person name="Jiang X."/>
            <person name="Wang W."/>
            <person name="Chen Q."/>
            <person name="Zhang S."/>
            <person name="Li H."/>
            <person name="Wu J."/>
            <person name="Wang P."/>
            <person name="Li P."/>
            <person name="Shi C."/>
            <person name="Zheng F."/>
            <person name="Jian J."/>
            <person name="Huang B."/>
            <person name="Shan D."/>
            <person name="Shi M."/>
            <person name="Fang C."/>
            <person name="Yue Y."/>
            <person name="Li F."/>
            <person name="Li D."/>
            <person name="Wei S."/>
            <person name="Han B."/>
            <person name="Jiang C."/>
            <person name="Yin Y."/>
            <person name="Xia T."/>
            <person name="Zhang Z."/>
            <person name="Bennetzen J.L."/>
            <person name="Zhao S."/>
            <person name="Wan X."/>
        </authorList>
    </citation>
    <scope>NUCLEOTIDE SEQUENCE [LARGE SCALE GENOMIC DNA]</scope>
    <source>
        <strain evidence="7">cv. Shuchazao</strain>
        <tissue evidence="6">Leaf</tissue>
    </source>
</reference>